<dbReference type="InterPro" id="IPR027417">
    <property type="entry name" value="P-loop_NTPase"/>
</dbReference>
<organism evidence="5 6">
    <name type="scientific">Streptococcus varani</name>
    <dbReference type="NCBI Taxonomy" id="1608583"/>
    <lineage>
        <taxon>Bacteria</taxon>
        <taxon>Bacillati</taxon>
        <taxon>Bacillota</taxon>
        <taxon>Bacilli</taxon>
        <taxon>Lactobacillales</taxon>
        <taxon>Streptococcaceae</taxon>
        <taxon>Streptococcus</taxon>
    </lineage>
</organism>
<dbReference type="PROSITE" id="PS00211">
    <property type="entry name" value="ABC_TRANSPORTER_1"/>
    <property type="match status" value="1"/>
</dbReference>
<evidence type="ECO:0000313" key="6">
    <source>
        <dbReference type="Proteomes" id="UP000198604"/>
    </source>
</evidence>
<protein>
    <submittedName>
        <fullName evidence="5">Nitrate/sulfonate/bicarbonate ABC transporter ATP-binding protein</fullName>
    </submittedName>
</protein>
<dbReference type="InterPro" id="IPR017871">
    <property type="entry name" value="ABC_transporter-like_CS"/>
</dbReference>
<keyword evidence="6" id="KW-1185">Reference proteome</keyword>
<dbReference type="Proteomes" id="UP000198604">
    <property type="component" value="Unassembled WGS sequence"/>
</dbReference>
<reference evidence="6" key="1">
    <citation type="submission" date="2015-03" db="EMBL/GenBank/DDBJ databases">
        <authorList>
            <person name="Urmite Genomes"/>
        </authorList>
    </citation>
    <scope>NUCLEOTIDE SEQUENCE [LARGE SCALE GENOMIC DNA]</scope>
    <source>
        <strain evidence="6">FF10</strain>
    </source>
</reference>
<proteinExistence type="predicted"/>
<evidence type="ECO:0000259" key="4">
    <source>
        <dbReference type="PROSITE" id="PS50893"/>
    </source>
</evidence>
<dbReference type="SUPFAM" id="SSF52540">
    <property type="entry name" value="P-loop containing nucleoside triphosphate hydrolases"/>
    <property type="match status" value="1"/>
</dbReference>
<keyword evidence="2" id="KW-0547">Nucleotide-binding</keyword>
<evidence type="ECO:0000256" key="2">
    <source>
        <dbReference type="ARBA" id="ARBA00022741"/>
    </source>
</evidence>
<name>A0A0E3WEL9_9STRE</name>
<dbReference type="PROSITE" id="PS50893">
    <property type="entry name" value="ABC_TRANSPORTER_2"/>
    <property type="match status" value="1"/>
</dbReference>
<dbReference type="STRING" id="1608583.BN1356_00280"/>
<feature type="domain" description="ABC transporter" evidence="4">
    <location>
        <begin position="4"/>
        <end position="229"/>
    </location>
</feature>
<gene>
    <name evidence="5" type="primary">tauB</name>
    <name evidence="5" type="ORF">BN1356_00280</name>
</gene>
<dbReference type="PANTHER" id="PTHR42788:SF2">
    <property type="entry name" value="ABC TRANSPORTER ATP-BINDING PROTEIN"/>
    <property type="match status" value="1"/>
</dbReference>
<dbReference type="EMBL" id="CTEN01000001">
    <property type="protein sequence ID" value="CQR23915.1"/>
    <property type="molecule type" value="Genomic_DNA"/>
</dbReference>
<keyword evidence="1" id="KW-0813">Transport</keyword>
<dbReference type="InterPro" id="IPR003593">
    <property type="entry name" value="AAA+_ATPase"/>
</dbReference>
<dbReference type="Gene3D" id="3.40.50.300">
    <property type="entry name" value="P-loop containing nucleotide triphosphate hydrolases"/>
    <property type="match status" value="1"/>
</dbReference>
<dbReference type="RefSeq" id="WP_093649646.1">
    <property type="nucleotide sequence ID" value="NZ_CTEN01000001.1"/>
</dbReference>
<keyword evidence="3 5" id="KW-0067">ATP-binding</keyword>
<evidence type="ECO:0000256" key="3">
    <source>
        <dbReference type="ARBA" id="ARBA00022840"/>
    </source>
</evidence>
<sequence>MKKLELKELTFAYEEAPIIKDINLHVDQGEIVSILGPSGVGKTTLFNLIAGILPVQEGKIMVDGLDNPKGKVSYMLQKDLLLEHKTILGNVILPLTIRGIKKVQAVQEADALLIEFGLDSVRDAYPHELSGGMRQRIALLRTYLFGHDLFLLDEAFSALDEMTKMTLHDWYLNIHKQFKLTTILITHSIYEAIKLSDRIYVLNHKPGQIVAELNMDWKNAEQPELAKLQYKEEILNRLGLKSS</sequence>
<evidence type="ECO:0000313" key="5">
    <source>
        <dbReference type="EMBL" id="CQR23915.1"/>
    </source>
</evidence>
<accession>A0A0E3WEL9</accession>
<dbReference type="SMART" id="SM00382">
    <property type="entry name" value="AAA"/>
    <property type="match status" value="1"/>
</dbReference>
<evidence type="ECO:0000256" key="1">
    <source>
        <dbReference type="ARBA" id="ARBA00022448"/>
    </source>
</evidence>
<dbReference type="InterPro" id="IPR050166">
    <property type="entry name" value="ABC_transporter_ATP-bind"/>
</dbReference>
<dbReference type="AlphaFoldDB" id="A0A0E3WEL9"/>
<dbReference type="Pfam" id="PF00005">
    <property type="entry name" value="ABC_tran"/>
    <property type="match status" value="1"/>
</dbReference>
<dbReference type="PANTHER" id="PTHR42788">
    <property type="entry name" value="TAURINE IMPORT ATP-BINDING PROTEIN-RELATED"/>
    <property type="match status" value="1"/>
</dbReference>
<dbReference type="InterPro" id="IPR003439">
    <property type="entry name" value="ABC_transporter-like_ATP-bd"/>
</dbReference>
<dbReference type="OrthoDB" id="9802264at2"/>
<dbReference type="GO" id="GO:0016887">
    <property type="term" value="F:ATP hydrolysis activity"/>
    <property type="evidence" value="ECO:0007669"/>
    <property type="project" value="InterPro"/>
</dbReference>
<dbReference type="GO" id="GO:0005524">
    <property type="term" value="F:ATP binding"/>
    <property type="evidence" value="ECO:0007669"/>
    <property type="project" value="UniProtKB-KW"/>
</dbReference>